<dbReference type="AlphaFoldDB" id="A0A2M7XG83"/>
<reference evidence="3" key="1">
    <citation type="submission" date="2017-09" db="EMBL/GenBank/DDBJ databases">
        <title>Depth-based differentiation of microbial function through sediment-hosted aquifers and enrichment of novel symbionts in the deep terrestrial subsurface.</title>
        <authorList>
            <person name="Probst A.J."/>
            <person name="Ladd B."/>
            <person name="Jarett J.K."/>
            <person name="Geller-Mcgrath D.E."/>
            <person name="Sieber C.M.K."/>
            <person name="Emerson J.B."/>
            <person name="Anantharaman K."/>
            <person name="Thomas B.C."/>
            <person name="Malmstrom R."/>
            <person name="Stieglmeier M."/>
            <person name="Klingl A."/>
            <person name="Woyke T."/>
            <person name="Ryan C.M."/>
            <person name="Banfield J.F."/>
        </authorList>
    </citation>
    <scope>NUCLEOTIDE SEQUENCE [LARGE SCALE GENOMIC DNA]</scope>
</reference>
<accession>A0A2M7XG83</accession>
<dbReference type="InterPro" id="IPR001173">
    <property type="entry name" value="Glyco_trans_2-like"/>
</dbReference>
<feature type="domain" description="Glycosyltransferase 2-like" evidence="1">
    <location>
        <begin position="7"/>
        <end position="123"/>
    </location>
</feature>
<name>A0A2M7XG83_9BACT</name>
<evidence type="ECO:0000313" key="3">
    <source>
        <dbReference type="Proteomes" id="UP000231263"/>
    </source>
</evidence>
<dbReference type="EMBL" id="PFWT01000007">
    <property type="protein sequence ID" value="PJA46869.1"/>
    <property type="molecule type" value="Genomic_DNA"/>
</dbReference>
<dbReference type="SUPFAM" id="SSF53448">
    <property type="entry name" value="Nucleotide-diphospho-sugar transferases"/>
    <property type="match status" value="1"/>
</dbReference>
<gene>
    <name evidence="2" type="ORF">CO173_01450</name>
</gene>
<dbReference type="PANTHER" id="PTHR43685:SF2">
    <property type="entry name" value="GLYCOSYLTRANSFERASE 2-LIKE DOMAIN-CONTAINING PROTEIN"/>
    <property type="match status" value="1"/>
</dbReference>
<dbReference type="Gene3D" id="3.90.550.10">
    <property type="entry name" value="Spore Coat Polysaccharide Biosynthesis Protein SpsA, Chain A"/>
    <property type="match status" value="1"/>
</dbReference>
<comment type="caution">
    <text evidence="2">The sequence shown here is derived from an EMBL/GenBank/DDBJ whole genome shotgun (WGS) entry which is preliminary data.</text>
</comment>
<dbReference type="CDD" id="cd00761">
    <property type="entry name" value="Glyco_tranf_GTA_type"/>
    <property type="match status" value="1"/>
</dbReference>
<protein>
    <recommendedName>
        <fullName evidence="1">Glycosyltransferase 2-like domain-containing protein</fullName>
    </recommendedName>
</protein>
<dbReference type="Pfam" id="PF00535">
    <property type="entry name" value="Glycos_transf_2"/>
    <property type="match status" value="1"/>
</dbReference>
<proteinExistence type="predicted"/>
<evidence type="ECO:0000313" key="2">
    <source>
        <dbReference type="EMBL" id="PJA46869.1"/>
    </source>
</evidence>
<dbReference type="Proteomes" id="UP000231263">
    <property type="component" value="Unassembled WGS sequence"/>
</dbReference>
<sequence>MNETKISVIIPSYNHADSLPGCFESLFTQTVPVREIIVVDDGSTDNTSEIVKPYLDRVKYIYQENAGAPAARNNGFRSSTGEYVIFCDADVIMKPKMLEIMLAELEKNSDISVAYSGFVWGWKAFKGLPFSKEQLFKMNFIHSTSLVRREDFPLFDENVKRLQDWDLWLTMTKQGKMAKCVSEEPLFTVRIDGTSRIGSSWIPKIMYKLPWHLIGWAPKQVSKYKTAREILKKKHAEIV</sequence>
<dbReference type="InterPro" id="IPR029044">
    <property type="entry name" value="Nucleotide-diphossugar_trans"/>
</dbReference>
<dbReference type="PANTHER" id="PTHR43685">
    <property type="entry name" value="GLYCOSYLTRANSFERASE"/>
    <property type="match status" value="1"/>
</dbReference>
<organism evidence="2 3">
    <name type="scientific">Candidatus Uhrbacteria bacterium CG_4_9_14_3_um_filter_41_35</name>
    <dbReference type="NCBI Taxonomy" id="1975034"/>
    <lineage>
        <taxon>Bacteria</taxon>
        <taxon>Candidatus Uhriibacteriota</taxon>
    </lineage>
</organism>
<evidence type="ECO:0000259" key="1">
    <source>
        <dbReference type="Pfam" id="PF00535"/>
    </source>
</evidence>
<dbReference type="InterPro" id="IPR050834">
    <property type="entry name" value="Glycosyltransf_2"/>
</dbReference>